<dbReference type="EC" id="2.7.7.6" evidence="2 11"/>
<comment type="subunit">
    <text evidence="11">Homodimer. The RNAP catalytic core consists of 2 alpha, 1 beta, 1 beta' and 1 omega subunit. When a sigma factor is associated with the core the holoenzyme is formed, which can initiate transcription.</text>
</comment>
<evidence type="ECO:0000313" key="13">
    <source>
        <dbReference type="EMBL" id="MBB6053025.1"/>
    </source>
</evidence>
<dbReference type="SMART" id="SM00662">
    <property type="entry name" value="RPOLD"/>
    <property type="match status" value="1"/>
</dbReference>
<dbReference type="SUPFAM" id="SSF47789">
    <property type="entry name" value="C-terminal domain of RNA polymerase alpha subunit"/>
    <property type="match status" value="1"/>
</dbReference>
<dbReference type="Pfam" id="PF03118">
    <property type="entry name" value="RNA_pol_A_CTD"/>
    <property type="match status" value="1"/>
</dbReference>
<evidence type="ECO:0000256" key="6">
    <source>
        <dbReference type="ARBA" id="ARBA00022695"/>
    </source>
</evidence>
<evidence type="ECO:0000256" key="3">
    <source>
        <dbReference type="ARBA" id="ARBA00015972"/>
    </source>
</evidence>
<comment type="domain">
    <text evidence="11">The N-terminal domain is essential for RNAP assembly and basal transcription, whereas the C-terminal domain is involved in interaction with transcriptional regulators and with upstream promoter elements.</text>
</comment>
<dbReference type="Pfam" id="PF01000">
    <property type="entry name" value="RNA_pol_A_bac"/>
    <property type="match status" value="1"/>
</dbReference>
<dbReference type="GO" id="GO:0006351">
    <property type="term" value="P:DNA-templated transcription"/>
    <property type="evidence" value="ECO:0007669"/>
    <property type="project" value="UniProtKB-UniRule"/>
</dbReference>
<keyword evidence="4 11" id="KW-0240">DNA-directed RNA polymerase</keyword>
<dbReference type="Gene3D" id="1.10.150.20">
    <property type="entry name" value="5' to 3' exonuclease, C-terminal subdomain"/>
    <property type="match status" value="1"/>
</dbReference>
<protein>
    <recommendedName>
        <fullName evidence="3 11">DNA-directed RNA polymerase subunit alpha</fullName>
        <shortName evidence="11">RNAP subunit alpha</shortName>
        <ecNumber evidence="2 11">2.7.7.6</ecNumber>
    </recommendedName>
    <alternativeName>
        <fullName evidence="9 11">RNA polymerase subunit alpha</fullName>
    </alternativeName>
    <alternativeName>
        <fullName evidence="8 11">Transcriptase subunit alpha</fullName>
    </alternativeName>
</protein>
<dbReference type="Proteomes" id="UP000520814">
    <property type="component" value="Unassembled WGS sequence"/>
</dbReference>
<dbReference type="HAMAP" id="MF_00059">
    <property type="entry name" value="RNApol_bact_RpoA"/>
    <property type="match status" value="1"/>
</dbReference>
<dbReference type="SUPFAM" id="SSF56553">
    <property type="entry name" value="Insert subdomain of RNA polymerase alpha subunit"/>
    <property type="match status" value="1"/>
</dbReference>
<evidence type="ECO:0000256" key="2">
    <source>
        <dbReference type="ARBA" id="ARBA00012418"/>
    </source>
</evidence>
<evidence type="ECO:0000256" key="11">
    <source>
        <dbReference type="HAMAP-Rule" id="MF_00059"/>
    </source>
</evidence>
<evidence type="ECO:0000256" key="5">
    <source>
        <dbReference type="ARBA" id="ARBA00022679"/>
    </source>
</evidence>
<dbReference type="EMBL" id="JACHGW010000005">
    <property type="protein sequence ID" value="MBB6053025.1"/>
    <property type="molecule type" value="Genomic_DNA"/>
</dbReference>
<sequence>MAIQETVVPRIETLEQSGLFGKFVVEPLEPGYGVTLGNSLRRVLLSSIIGAAITSVRIEGVQHEFQTIPGLKEDATELFLNLKELAVKILDDSEEDDELSSAARVIRVDARGSGRITGADVVCPPDVEVVNPECYLATISDETASLYIEMKVERGRGYVMPDKGTKTTDIIGEIPVPAAYGPVRKVNYTVDPTRVGNRNDYERLTLEITTNGTTEPGQALSQAAQMLSEYFQRFVDHKGGPMRSSFIIPVGGSLGANGTPDTRIEELDFSVRTYNCLKKATVLTVGELAQMSEVDLMNIRNFGKKSLTEVKEKLNTMGLTLKDSDGYFPGEDDDDED</sequence>
<dbReference type="SUPFAM" id="SSF55257">
    <property type="entry name" value="RBP11-like subunits of RNA polymerase"/>
    <property type="match status" value="1"/>
</dbReference>
<dbReference type="Pfam" id="PF01193">
    <property type="entry name" value="RNA_pol_L"/>
    <property type="match status" value="1"/>
</dbReference>
<evidence type="ECO:0000256" key="9">
    <source>
        <dbReference type="ARBA" id="ARBA00033070"/>
    </source>
</evidence>
<dbReference type="GO" id="GO:0003677">
    <property type="term" value="F:DNA binding"/>
    <property type="evidence" value="ECO:0007669"/>
    <property type="project" value="UniProtKB-UniRule"/>
</dbReference>
<keyword evidence="14" id="KW-1185">Reference proteome</keyword>
<dbReference type="NCBIfam" id="NF003513">
    <property type="entry name" value="PRK05182.1-2"/>
    <property type="match status" value="1"/>
</dbReference>
<dbReference type="NCBIfam" id="NF003519">
    <property type="entry name" value="PRK05182.2-5"/>
    <property type="match status" value="1"/>
</dbReference>
<evidence type="ECO:0000256" key="4">
    <source>
        <dbReference type="ARBA" id="ARBA00022478"/>
    </source>
</evidence>
<dbReference type="FunFam" id="2.170.120.12:FF:000001">
    <property type="entry name" value="DNA-directed RNA polymerase subunit alpha"/>
    <property type="match status" value="1"/>
</dbReference>
<dbReference type="CDD" id="cd06928">
    <property type="entry name" value="RNAP_alpha_NTD"/>
    <property type="match status" value="1"/>
</dbReference>
<reference evidence="13 14" key="1">
    <citation type="submission" date="2020-08" db="EMBL/GenBank/DDBJ databases">
        <title>Genomic Encyclopedia of Type Strains, Phase IV (KMG-IV): sequencing the most valuable type-strain genomes for metagenomic binning, comparative biology and taxonomic classification.</title>
        <authorList>
            <person name="Goeker M."/>
        </authorList>
    </citation>
    <scope>NUCLEOTIDE SEQUENCE [LARGE SCALE GENOMIC DNA]</scope>
    <source>
        <strain evidence="13 14">DSM 23562</strain>
    </source>
</reference>
<dbReference type="InterPro" id="IPR036643">
    <property type="entry name" value="RNApol_insert_sf"/>
</dbReference>
<evidence type="ECO:0000259" key="12">
    <source>
        <dbReference type="SMART" id="SM00662"/>
    </source>
</evidence>
<dbReference type="Gene3D" id="3.30.1360.10">
    <property type="entry name" value="RNA polymerase, RBP11-like subunit"/>
    <property type="match status" value="1"/>
</dbReference>
<evidence type="ECO:0000256" key="10">
    <source>
        <dbReference type="ARBA" id="ARBA00048552"/>
    </source>
</evidence>
<dbReference type="InterPro" id="IPR011260">
    <property type="entry name" value="RNAP_asu_C"/>
</dbReference>
<dbReference type="InterPro" id="IPR036603">
    <property type="entry name" value="RBP11-like"/>
</dbReference>
<dbReference type="Gene3D" id="2.170.120.12">
    <property type="entry name" value="DNA-directed RNA polymerase, insert domain"/>
    <property type="match status" value="1"/>
</dbReference>
<comment type="similarity">
    <text evidence="1 11">Belongs to the RNA polymerase alpha chain family.</text>
</comment>
<dbReference type="GO" id="GO:0005737">
    <property type="term" value="C:cytoplasm"/>
    <property type="evidence" value="ECO:0007669"/>
    <property type="project" value="UniProtKB-ARBA"/>
</dbReference>
<dbReference type="RefSeq" id="WP_221290285.1">
    <property type="nucleotide sequence ID" value="NZ_JACHGW010000005.1"/>
</dbReference>
<keyword evidence="6 11" id="KW-0548">Nucleotidyltransferase</keyword>
<dbReference type="InterPro" id="IPR011773">
    <property type="entry name" value="DNA-dir_RpoA"/>
</dbReference>
<feature type="region of interest" description="Alpha C-terminal domain (alpha-CTD)" evidence="11">
    <location>
        <begin position="247"/>
        <end position="337"/>
    </location>
</feature>
<evidence type="ECO:0000256" key="7">
    <source>
        <dbReference type="ARBA" id="ARBA00023163"/>
    </source>
</evidence>
<organism evidence="13 14">
    <name type="scientific">Armatimonas rosea</name>
    <dbReference type="NCBI Taxonomy" id="685828"/>
    <lineage>
        <taxon>Bacteria</taxon>
        <taxon>Bacillati</taxon>
        <taxon>Armatimonadota</taxon>
        <taxon>Armatimonadia</taxon>
        <taxon>Armatimonadales</taxon>
        <taxon>Armatimonadaceae</taxon>
        <taxon>Armatimonas</taxon>
    </lineage>
</organism>
<comment type="function">
    <text evidence="11">DNA-dependent RNA polymerase catalyzes the transcription of DNA into RNA using the four ribonucleoside triphosphates as substrates.</text>
</comment>
<keyword evidence="5 11" id="KW-0808">Transferase</keyword>
<feature type="region of interest" description="Alpha N-terminal domain (alpha-NTD)" evidence="11">
    <location>
        <begin position="1"/>
        <end position="247"/>
    </location>
</feature>
<comment type="caution">
    <text evidence="13">The sequence shown here is derived from an EMBL/GenBank/DDBJ whole genome shotgun (WGS) entry which is preliminary data.</text>
</comment>
<gene>
    <name evidence="11" type="primary">rpoA</name>
    <name evidence="13" type="ORF">HNQ39_004857</name>
</gene>
<feature type="domain" description="DNA-directed RNA polymerase RpoA/D/Rpb3-type" evidence="12">
    <location>
        <begin position="20"/>
        <end position="237"/>
    </location>
</feature>
<keyword evidence="7 11" id="KW-0804">Transcription</keyword>
<dbReference type="NCBIfam" id="TIGR02027">
    <property type="entry name" value="rpoA"/>
    <property type="match status" value="1"/>
</dbReference>
<comment type="catalytic activity">
    <reaction evidence="10 11">
        <text>RNA(n) + a ribonucleoside 5'-triphosphate = RNA(n+1) + diphosphate</text>
        <dbReference type="Rhea" id="RHEA:21248"/>
        <dbReference type="Rhea" id="RHEA-COMP:14527"/>
        <dbReference type="Rhea" id="RHEA-COMP:17342"/>
        <dbReference type="ChEBI" id="CHEBI:33019"/>
        <dbReference type="ChEBI" id="CHEBI:61557"/>
        <dbReference type="ChEBI" id="CHEBI:140395"/>
        <dbReference type="EC" id="2.7.7.6"/>
    </reaction>
</comment>
<dbReference type="AlphaFoldDB" id="A0A7W9W9B6"/>
<dbReference type="GO" id="GO:0000428">
    <property type="term" value="C:DNA-directed RNA polymerase complex"/>
    <property type="evidence" value="ECO:0007669"/>
    <property type="project" value="UniProtKB-KW"/>
</dbReference>
<name>A0A7W9W9B6_ARMRO</name>
<evidence type="ECO:0000256" key="8">
    <source>
        <dbReference type="ARBA" id="ARBA00032524"/>
    </source>
</evidence>
<dbReference type="GO" id="GO:0046983">
    <property type="term" value="F:protein dimerization activity"/>
    <property type="evidence" value="ECO:0007669"/>
    <property type="project" value="InterPro"/>
</dbReference>
<evidence type="ECO:0000256" key="1">
    <source>
        <dbReference type="ARBA" id="ARBA00007123"/>
    </source>
</evidence>
<evidence type="ECO:0000313" key="14">
    <source>
        <dbReference type="Proteomes" id="UP000520814"/>
    </source>
</evidence>
<accession>A0A7W9W9B6</accession>
<dbReference type="InterPro" id="IPR011262">
    <property type="entry name" value="DNA-dir_RNA_pol_insert"/>
</dbReference>
<dbReference type="InterPro" id="IPR011263">
    <property type="entry name" value="DNA-dir_RNA_pol_RpoA/D/Rpb3"/>
</dbReference>
<dbReference type="GO" id="GO:0003899">
    <property type="term" value="F:DNA-directed RNA polymerase activity"/>
    <property type="evidence" value="ECO:0007669"/>
    <property type="project" value="UniProtKB-UniRule"/>
</dbReference>
<proteinExistence type="inferred from homology"/>